<dbReference type="Proteomes" id="UP001596060">
    <property type="component" value="Unassembled WGS sequence"/>
</dbReference>
<name>A0ABW0NVA2_9HYPH</name>
<evidence type="ECO:0000256" key="1">
    <source>
        <dbReference type="SAM" id="MobiDB-lite"/>
    </source>
</evidence>
<dbReference type="Gene3D" id="1.20.5.1700">
    <property type="match status" value="1"/>
</dbReference>
<protein>
    <submittedName>
        <fullName evidence="2">Uncharacterized protein</fullName>
    </submittedName>
</protein>
<feature type="region of interest" description="Disordered" evidence="1">
    <location>
        <begin position="362"/>
        <end position="395"/>
    </location>
</feature>
<feature type="compositionally biased region" description="Low complexity" evidence="1">
    <location>
        <begin position="384"/>
        <end position="395"/>
    </location>
</feature>
<comment type="caution">
    <text evidence="2">The sequence shown here is derived from an EMBL/GenBank/DDBJ whole genome shotgun (WGS) entry which is preliminary data.</text>
</comment>
<proteinExistence type="predicted"/>
<dbReference type="RefSeq" id="WP_156446525.1">
    <property type="nucleotide sequence ID" value="NZ_JBHSLU010000004.1"/>
</dbReference>
<evidence type="ECO:0000313" key="2">
    <source>
        <dbReference type="EMBL" id="MFC5503958.1"/>
    </source>
</evidence>
<gene>
    <name evidence="2" type="ORF">ACFPN9_01655</name>
</gene>
<evidence type="ECO:0000313" key="3">
    <source>
        <dbReference type="Proteomes" id="UP001596060"/>
    </source>
</evidence>
<organism evidence="2 3">
    <name type="scientific">Bosea massiliensis</name>
    <dbReference type="NCBI Taxonomy" id="151419"/>
    <lineage>
        <taxon>Bacteria</taxon>
        <taxon>Pseudomonadati</taxon>
        <taxon>Pseudomonadota</taxon>
        <taxon>Alphaproteobacteria</taxon>
        <taxon>Hyphomicrobiales</taxon>
        <taxon>Boseaceae</taxon>
        <taxon>Bosea</taxon>
    </lineage>
</organism>
<reference evidence="3" key="1">
    <citation type="journal article" date="2019" name="Int. J. Syst. Evol. Microbiol.">
        <title>The Global Catalogue of Microorganisms (GCM) 10K type strain sequencing project: providing services to taxonomists for standard genome sequencing and annotation.</title>
        <authorList>
            <consortium name="The Broad Institute Genomics Platform"/>
            <consortium name="The Broad Institute Genome Sequencing Center for Infectious Disease"/>
            <person name="Wu L."/>
            <person name="Ma J."/>
        </authorList>
    </citation>
    <scope>NUCLEOTIDE SEQUENCE [LARGE SCALE GENOMIC DNA]</scope>
    <source>
        <strain evidence="3">CCUG 43117</strain>
    </source>
</reference>
<dbReference type="EMBL" id="JBHSLU010000004">
    <property type="protein sequence ID" value="MFC5503958.1"/>
    <property type="molecule type" value="Genomic_DNA"/>
</dbReference>
<keyword evidence="3" id="KW-1185">Reference proteome</keyword>
<sequence length="419" mass="45295">MIEAAMLVALGFLCASLIALSIVPALNRRADRLARKRAEAAFPLSLGEIAADRDHLRAELALKARSAEQETERAFAAKAAAMQELGRRDMRIGELEGVVRERDGRIAALETDLEATRADLAQTRAALAAETVALGETRATLDQRLADLASLERDLAETRSSLTGTGADLAARVAELAGERETLGRTQALLAEREGELAQLRQDYDQIRVAQVEDRTKILVLEGKSSDLADRLAAKERDHAASQAALAAMTEDRDGERLRADALAARVEQAEAGLAAADARAVAAGVEAARLESQLAAEIAAHAMEHEARQGIEREMAQTKAEQEAKASRDAEDIAALRRDLGERDGRLETLHAELQTLQGMLEQSREERARLQREAADARKAGRTAAAPDPEANAALRREIMAVAERLMNLPPQREAAE</sequence>
<accession>A0ABW0NVA2</accession>
<feature type="compositionally biased region" description="Basic and acidic residues" evidence="1">
    <location>
        <begin position="364"/>
        <end position="381"/>
    </location>
</feature>